<evidence type="ECO:0000256" key="5">
    <source>
        <dbReference type="ARBA" id="ARBA00022857"/>
    </source>
</evidence>
<dbReference type="InterPro" id="IPR013154">
    <property type="entry name" value="ADH-like_N"/>
</dbReference>
<name>A0A6B2L966_9EUKA</name>
<dbReference type="InterPro" id="IPR011032">
    <property type="entry name" value="GroES-like_sf"/>
</dbReference>
<evidence type="ECO:0000256" key="4">
    <source>
        <dbReference type="ARBA" id="ARBA00022832"/>
    </source>
</evidence>
<evidence type="ECO:0000256" key="2">
    <source>
        <dbReference type="ARBA" id="ARBA00010371"/>
    </source>
</evidence>
<organism evidence="14">
    <name type="scientific">Arcella intermedia</name>
    <dbReference type="NCBI Taxonomy" id="1963864"/>
    <lineage>
        <taxon>Eukaryota</taxon>
        <taxon>Amoebozoa</taxon>
        <taxon>Tubulinea</taxon>
        <taxon>Elardia</taxon>
        <taxon>Arcellinida</taxon>
        <taxon>Sphaerothecina</taxon>
        <taxon>Arcellidae</taxon>
        <taxon>Arcella</taxon>
    </lineage>
</organism>
<evidence type="ECO:0000259" key="13">
    <source>
        <dbReference type="SMART" id="SM00829"/>
    </source>
</evidence>
<evidence type="ECO:0000256" key="12">
    <source>
        <dbReference type="ARBA" id="ARBA00048843"/>
    </source>
</evidence>
<keyword evidence="10" id="KW-0275">Fatty acid biosynthesis</keyword>
<comment type="similarity">
    <text evidence="2">Belongs to the zinc-containing alcohol dehydrogenase family. Quinone oxidoreductase subfamily.</text>
</comment>
<dbReference type="CDD" id="cd08290">
    <property type="entry name" value="ETR"/>
    <property type="match status" value="1"/>
</dbReference>
<dbReference type="FunFam" id="3.40.50.720:FF:000112">
    <property type="entry name" value="Enoyl-[acyl-carrier-protein] reductase 1, mitochondrial"/>
    <property type="match status" value="1"/>
</dbReference>
<dbReference type="EMBL" id="GIBP01004486">
    <property type="protein sequence ID" value="NDV33455.1"/>
    <property type="molecule type" value="Transcribed_RNA"/>
</dbReference>
<dbReference type="InterPro" id="IPR051034">
    <property type="entry name" value="Mito_Enoyl-ACP_Reductase"/>
</dbReference>
<dbReference type="SMART" id="SM00829">
    <property type="entry name" value="PKS_ER"/>
    <property type="match status" value="1"/>
</dbReference>
<accession>A0A6B2L966</accession>
<dbReference type="GO" id="GO:0141148">
    <property type="term" value="F:enoyl-[acyl-carrier-protein] reductase (NADPH) activity"/>
    <property type="evidence" value="ECO:0007669"/>
    <property type="project" value="UniProtKB-EC"/>
</dbReference>
<evidence type="ECO:0000256" key="8">
    <source>
        <dbReference type="ARBA" id="ARBA00023098"/>
    </source>
</evidence>
<keyword evidence="8" id="KW-0443">Lipid metabolism</keyword>
<keyword evidence="7" id="KW-0560">Oxidoreductase</keyword>
<keyword evidence="5" id="KW-0521">NADP</keyword>
<dbReference type="PANTHER" id="PTHR43981">
    <property type="entry name" value="ENOYL-[ACYL-CARRIER-PROTEIN] REDUCTASE, MITOCHONDRIAL"/>
    <property type="match status" value="1"/>
</dbReference>
<dbReference type="SUPFAM" id="SSF51735">
    <property type="entry name" value="NAD(P)-binding Rossmann-fold domains"/>
    <property type="match status" value="1"/>
</dbReference>
<dbReference type="InterPro" id="IPR020843">
    <property type="entry name" value="ER"/>
</dbReference>
<dbReference type="SUPFAM" id="SSF50129">
    <property type="entry name" value="GroES-like"/>
    <property type="match status" value="1"/>
</dbReference>
<keyword evidence="9" id="KW-0496">Mitochondrion</keyword>
<evidence type="ECO:0000256" key="9">
    <source>
        <dbReference type="ARBA" id="ARBA00023128"/>
    </source>
</evidence>
<reference evidence="14" key="1">
    <citation type="journal article" date="2020" name="J. Eukaryot. Microbiol.">
        <title>De novo Sequencing, Assembly and Annotation of the Transcriptome for the Free-Living Testate Amoeba Arcella intermedia.</title>
        <authorList>
            <person name="Ribeiro G.M."/>
            <person name="Porfirio-Sousa A.L."/>
            <person name="Maurer-Alcala X.X."/>
            <person name="Katz L.A."/>
            <person name="Lahr D.J.G."/>
        </authorList>
    </citation>
    <scope>NUCLEOTIDE SEQUENCE</scope>
</reference>
<dbReference type="Pfam" id="PF00107">
    <property type="entry name" value="ADH_zinc_N"/>
    <property type="match status" value="1"/>
</dbReference>
<keyword evidence="4" id="KW-0276">Fatty acid metabolism</keyword>
<dbReference type="AlphaFoldDB" id="A0A6B2L966"/>
<dbReference type="InterPro" id="IPR013149">
    <property type="entry name" value="ADH-like_C"/>
</dbReference>
<comment type="catalytic activity">
    <reaction evidence="12">
        <text>a 2,3-saturated acyl-[ACP] + NADP(+) = a (2E)-enoyl-[ACP] + NADPH + H(+)</text>
        <dbReference type="Rhea" id="RHEA:22564"/>
        <dbReference type="Rhea" id="RHEA-COMP:9925"/>
        <dbReference type="Rhea" id="RHEA-COMP:9926"/>
        <dbReference type="ChEBI" id="CHEBI:15378"/>
        <dbReference type="ChEBI" id="CHEBI:57783"/>
        <dbReference type="ChEBI" id="CHEBI:58349"/>
        <dbReference type="ChEBI" id="CHEBI:78784"/>
        <dbReference type="ChEBI" id="CHEBI:78785"/>
        <dbReference type="EC" id="1.3.1.104"/>
    </reaction>
</comment>
<feature type="domain" description="Enoyl reductase (ER)" evidence="13">
    <location>
        <begin position="10"/>
        <end position="329"/>
    </location>
</feature>
<evidence type="ECO:0000313" key="14">
    <source>
        <dbReference type="EMBL" id="NDV33455.1"/>
    </source>
</evidence>
<dbReference type="EC" id="1.3.1.104" evidence="11"/>
<keyword evidence="6" id="KW-0809">Transit peptide</keyword>
<protein>
    <recommendedName>
        <fullName evidence="11">enoyl-[acyl-carrier-protein] reductase</fullName>
        <ecNumber evidence="11">1.3.1.104</ecNumber>
    </recommendedName>
</protein>
<dbReference type="GO" id="GO:0005739">
    <property type="term" value="C:mitochondrion"/>
    <property type="evidence" value="ECO:0007669"/>
    <property type="project" value="UniProtKB-SubCell"/>
</dbReference>
<dbReference type="Gene3D" id="3.40.50.720">
    <property type="entry name" value="NAD(P)-binding Rossmann-like Domain"/>
    <property type="match status" value="1"/>
</dbReference>
<evidence type="ECO:0000256" key="3">
    <source>
        <dbReference type="ARBA" id="ARBA00022516"/>
    </source>
</evidence>
<dbReference type="Pfam" id="PF08240">
    <property type="entry name" value="ADH_N"/>
    <property type="match status" value="1"/>
</dbReference>
<proteinExistence type="inferred from homology"/>
<evidence type="ECO:0000256" key="6">
    <source>
        <dbReference type="ARBA" id="ARBA00022946"/>
    </source>
</evidence>
<comment type="subcellular location">
    <subcellularLocation>
        <location evidence="1">Mitochondrion</location>
    </subcellularLocation>
</comment>
<evidence type="ECO:0000256" key="1">
    <source>
        <dbReference type="ARBA" id="ARBA00004173"/>
    </source>
</evidence>
<keyword evidence="3" id="KW-0444">Lipid biosynthesis</keyword>
<evidence type="ECO:0000256" key="7">
    <source>
        <dbReference type="ARBA" id="ARBA00023002"/>
    </source>
</evidence>
<dbReference type="InterPro" id="IPR036291">
    <property type="entry name" value="NAD(P)-bd_dom_sf"/>
</dbReference>
<evidence type="ECO:0000256" key="10">
    <source>
        <dbReference type="ARBA" id="ARBA00023160"/>
    </source>
</evidence>
<dbReference type="PANTHER" id="PTHR43981:SF2">
    <property type="entry name" value="ENOYL-[ACYL-CARRIER-PROTEIN] REDUCTASE, MITOCHONDRIAL"/>
    <property type="match status" value="1"/>
</dbReference>
<sequence>MVARYTKNGNPTDVIKVQTEDLGPVSPTGVVVKMLYAPINPADLNMVSGTYNFNPPLPAVGGSEGIAQVIALGSQASKLKVGDVVLPVHQGLGTWRTHANWEEGDLVPVTSIDIKHEYLASLSVNPATALRLLTDFANLKSGDVIVQNGANSMVGQSVIQIAAAKGIKSINIIRRRADFDQVVGTLKGLGATVVVADDFIRNGEFRNLIKSLPQPKLALNCVGGETTTEMIRLLAQGGTLVTYGGMSLKPVVIPTRSFIFNDLQCRGFWMSQWYEKHSVEDRLALLKELSALVKANKLQLRLEQMPFNNFENALNRAINSSQRDKKIVLSF</sequence>
<dbReference type="GO" id="GO:0006633">
    <property type="term" value="P:fatty acid biosynthetic process"/>
    <property type="evidence" value="ECO:0007669"/>
    <property type="project" value="UniProtKB-KW"/>
</dbReference>
<evidence type="ECO:0000256" key="11">
    <source>
        <dbReference type="ARBA" id="ARBA00038963"/>
    </source>
</evidence>
<dbReference type="Gene3D" id="3.90.180.10">
    <property type="entry name" value="Medium-chain alcohol dehydrogenases, catalytic domain"/>
    <property type="match status" value="1"/>
</dbReference>